<dbReference type="Proteomes" id="UP001356427">
    <property type="component" value="Unassembled WGS sequence"/>
</dbReference>
<gene>
    <name evidence="2" type="ORF">J4Q44_G00373220</name>
</gene>
<evidence type="ECO:0000313" key="2">
    <source>
        <dbReference type="EMBL" id="KAK6292737.1"/>
    </source>
</evidence>
<comment type="caution">
    <text evidence="2">The sequence shown here is derived from an EMBL/GenBank/DDBJ whole genome shotgun (WGS) entry which is preliminary data.</text>
</comment>
<reference evidence="2 3" key="1">
    <citation type="submission" date="2021-04" db="EMBL/GenBank/DDBJ databases">
        <authorList>
            <person name="De Guttry C."/>
            <person name="Zahm M."/>
            <person name="Klopp C."/>
            <person name="Cabau C."/>
            <person name="Louis A."/>
            <person name="Berthelot C."/>
            <person name="Parey E."/>
            <person name="Roest Crollius H."/>
            <person name="Montfort J."/>
            <person name="Robinson-Rechavi M."/>
            <person name="Bucao C."/>
            <person name="Bouchez O."/>
            <person name="Gislard M."/>
            <person name="Lluch J."/>
            <person name="Milhes M."/>
            <person name="Lampietro C."/>
            <person name="Lopez Roques C."/>
            <person name="Donnadieu C."/>
            <person name="Braasch I."/>
            <person name="Desvignes T."/>
            <person name="Postlethwait J."/>
            <person name="Bobe J."/>
            <person name="Wedekind C."/>
            <person name="Guiguen Y."/>
        </authorList>
    </citation>
    <scope>NUCLEOTIDE SEQUENCE [LARGE SCALE GENOMIC DNA]</scope>
    <source>
        <strain evidence="2">Cs_M1</strain>
        <tissue evidence="2">Blood</tissue>
    </source>
</reference>
<feature type="region of interest" description="Disordered" evidence="1">
    <location>
        <begin position="72"/>
        <end position="123"/>
    </location>
</feature>
<feature type="non-terminal residue" evidence="2">
    <location>
        <position position="1"/>
    </location>
</feature>
<proteinExistence type="predicted"/>
<accession>A0AAN8KJR4</accession>
<dbReference type="AlphaFoldDB" id="A0AAN8KJR4"/>
<sequence length="123" mass="13589">FFFPQFLSVTSRADSGASAVQPACNQSWGTREIAKVCKLFVQKSHVAFELVHYQSRDENECLLMATTLLCPGSSDTPAASQWPACSGTTEGEENGQPLKKRPFKVERRGSEEEGGGPWQEKDY</sequence>
<evidence type="ECO:0000256" key="1">
    <source>
        <dbReference type="SAM" id="MobiDB-lite"/>
    </source>
</evidence>
<organism evidence="2 3">
    <name type="scientific">Coregonus suidteri</name>
    <dbReference type="NCBI Taxonomy" id="861788"/>
    <lineage>
        <taxon>Eukaryota</taxon>
        <taxon>Metazoa</taxon>
        <taxon>Chordata</taxon>
        <taxon>Craniata</taxon>
        <taxon>Vertebrata</taxon>
        <taxon>Euteleostomi</taxon>
        <taxon>Actinopterygii</taxon>
        <taxon>Neopterygii</taxon>
        <taxon>Teleostei</taxon>
        <taxon>Protacanthopterygii</taxon>
        <taxon>Salmoniformes</taxon>
        <taxon>Salmonidae</taxon>
        <taxon>Coregoninae</taxon>
        <taxon>Coregonus</taxon>
    </lineage>
</organism>
<evidence type="ECO:0000313" key="3">
    <source>
        <dbReference type="Proteomes" id="UP001356427"/>
    </source>
</evidence>
<keyword evidence="3" id="KW-1185">Reference proteome</keyword>
<name>A0AAN8KJR4_9TELE</name>
<dbReference type="EMBL" id="JAGTTL010000038">
    <property type="protein sequence ID" value="KAK6292737.1"/>
    <property type="molecule type" value="Genomic_DNA"/>
</dbReference>
<protein>
    <submittedName>
        <fullName evidence="2">Uncharacterized protein</fullName>
    </submittedName>
</protein>